<comment type="caution">
    <text evidence="1">The sequence shown here is derived from an EMBL/GenBank/DDBJ whole genome shotgun (WGS) entry which is preliminary data.</text>
</comment>
<protein>
    <submittedName>
        <fullName evidence="1">Reverse transcriptase domain-containing protein</fullName>
    </submittedName>
</protein>
<gene>
    <name evidence="1" type="ORF">FWK35_00008272</name>
</gene>
<evidence type="ECO:0000313" key="1">
    <source>
        <dbReference type="EMBL" id="KAF0758034.1"/>
    </source>
</evidence>
<proteinExistence type="predicted"/>
<feature type="non-terminal residue" evidence="1">
    <location>
        <position position="1"/>
    </location>
</feature>
<dbReference type="AlphaFoldDB" id="A0A6G0YLL3"/>
<keyword evidence="1" id="KW-0695">RNA-directed DNA polymerase</keyword>
<evidence type="ECO:0000313" key="2">
    <source>
        <dbReference type="Proteomes" id="UP000478052"/>
    </source>
</evidence>
<accession>A0A6G0YLL3</accession>
<dbReference type="GO" id="GO:0003964">
    <property type="term" value="F:RNA-directed DNA polymerase activity"/>
    <property type="evidence" value="ECO:0007669"/>
    <property type="project" value="UniProtKB-KW"/>
</dbReference>
<keyword evidence="2" id="KW-1185">Reference proteome</keyword>
<name>A0A6G0YLL3_APHCR</name>
<dbReference type="Proteomes" id="UP000478052">
    <property type="component" value="Unassembled WGS sequence"/>
</dbReference>
<dbReference type="EMBL" id="VUJU01003395">
    <property type="protein sequence ID" value="KAF0758034.1"/>
    <property type="molecule type" value="Genomic_DNA"/>
</dbReference>
<keyword evidence="1" id="KW-0548">Nucleotidyltransferase</keyword>
<sequence>DCFLSQIQINQNNIVRICLNKHSLSGSTSHNYREFGVLPVKFLYKKFAILFTFKNFNKGLDGQDIVDKRKNRRCNIPVDYPYKSFGQSFVNYLGPVFFNSMPCQYKKNIQLSENNAKKLVYNWLFSQII</sequence>
<keyword evidence="1" id="KW-0808">Transferase</keyword>
<reference evidence="1 2" key="1">
    <citation type="submission" date="2019-08" db="EMBL/GenBank/DDBJ databases">
        <title>Whole genome of Aphis craccivora.</title>
        <authorList>
            <person name="Voronova N.V."/>
            <person name="Shulinski R.S."/>
            <person name="Bandarenka Y.V."/>
            <person name="Zhorov D.G."/>
            <person name="Warner D."/>
        </authorList>
    </citation>
    <scope>NUCLEOTIDE SEQUENCE [LARGE SCALE GENOMIC DNA]</scope>
    <source>
        <strain evidence="1">180601</strain>
        <tissue evidence="1">Whole Body</tissue>
    </source>
</reference>
<organism evidence="1 2">
    <name type="scientific">Aphis craccivora</name>
    <name type="common">Cowpea aphid</name>
    <dbReference type="NCBI Taxonomy" id="307492"/>
    <lineage>
        <taxon>Eukaryota</taxon>
        <taxon>Metazoa</taxon>
        <taxon>Ecdysozoa</taxon>
        <taxon>Arthropoda</taxon>
        <taxon>Hexapoda</taxon>
        <taxon>Insecta</taxon>
        <taxon>Pterygota</taxon>
        <taxon>Neoptera</taxon>
        <taxon>Paraneoptera</taxon>
        <taxon>Hemiptera</taxon>
        <taxon>Sternorrhyncha</taxon>
        <taxon>Aphidomorpha</taxon>
        <taxon>Aphidoidea</taxon>
        <taxon>Aphididae</taxon>
        <taxon>Aphidini</taxon>
        <taxon>Aphis</taxon>
        <taxon>Aphis</taxon>
    </lineage>
</organism>